<gene>
    <name evidence="1" type="ORF">AWW68_19685</name>
</gene>
<evidence type="ECO:0000313" key="1">
    <source>
        <dbReference type="EMBL" id="KYG75536.1"/>
    </source>
</evidence>
<organism evidence="1 2">
    <name type="scientific">Roseivirga spongicola</name>
    <dbReference type="NCBI Taxonomy" id="333140"/>
    <lineage>
        <taxon>Bacteria</taxon>
        <taxon>Pseudomonadati</taxon>
        <taxon>Bacteroidota</taxon>
        <taxon>Cytophagia</taxon>
        <taxon>Cytophagales</taxon>
        <taxon>Roseivirgaceae</taxon>
        <taxon>Roseivirga</taxon>
    </lineage>
</organism>
<dbReference type="AlphaFoldDB" id="A0A150XA14"/>
<dbReference type="EMBL" id="LRPC01000016">
    <property type="protein sequence ID" value="KYG75536.1"/>
    <property type="molecule type" value="Genomic_DNA"/>
</dbReference>
<accession>A0A150XA14</accession>
<dbReference type="RefSeq" id="WP_068220872.1">
    <property type="nucleotide sequence ID" value="NZ_LRPC01000016.1"/>
</dbReference>
<name>A0A150XA14_9BACT</name>
<evidence type="ECO:0000313" key="2">
    <source>
        <dbReference type="Proteomes" id="UP000075606"/>
    </source>
</evidence>
<dbReference type="Proteomes" id="UP000075606">
    <property type="component" value="Unassembled WGS sequence"/>
</dbReference>
<proteinExistence type="predicted"/>
<evidence type="ECO:0008006" key="3">
    <source>
        <dbReference type="Google" id="ProtNLM"/>
    </source>
</evidence>
<dbReference type="STRING" id="333140.AWW68_19685"/>
<reference evidence="1 2" key="1">
    <citation type="submission" date="2016-01" db="EMBL/GenBank/DDBJ databases">
        <title>Genome sequencing of Roseivirga spongicola UST030701-084.</title>
        <authorList>
            <person name="Selvaratnam C."/>
            <person name="Thevarajoo S."/>
            <person name="Goh K.M."/>
            <person name="Ee R."/>
            <person name="Chan K.-G."/>
            <person name="Chong C.S."/>
        </authorList>
    </citation>
    <scope>NUCLEOTIDE SEQUENCE [LARGE SCALE GENOMIC DNA]</scope>
    <source>
        <strain evidence="1 2">UST030701-084</strain>
    </source>
</reference>
<sequence length="96" mass="11436">MNNSFDNLRVVFNIFSEEYDLTLDQNLGSLELSIKEGYIDELQLKKEIKQALEDPEFQWLDFAIENRLIVYNKANYNNESIKQYFLSLICEFLKVD</sequence>
<protein>
    <recommendedName>
        <fullName evidence="3">CdiI immunity protein domain-containing protein</fullName>
    </recommendedName>
</protein>
<comment type="caution">
    <text evidence="1">The sequence shown here is derived from an EMBL/GenBank/DDBJ whole genome shotgun (WGS) entry which is preliminary data.</text>
</comment>
<keyword evidence="2" id="KW-1185">Reference proteome</keyword>